<keyword evidence="1" id="KW-0677">Repeat</keyword>
<dbReference type="EMBL" id="CAJNOK010011436">
    <property type="protein sequence ID" value="CAF1140165.1"/>
    <property type="molecule type" value="Genomic_DNA"/>
</dbReference>
<dbReference type="PANTHER" id="PTHR45641:SF19">
    <property type="entry name" value="NEPHROCYSTIN-3"/>
    <property type="match status" value="1"/>
</dbReference>
<dbReference type="SMART" id="SM00028">
    <property type="entry name" value="TPR"/>
    <property type="match status" value="5"/>
</dbReference>
<gene>
    <name evidence="4" type="ORF">OVA965_LOCUS21086</name>
    <name evidence="5" type="ORF">TMI583_LOCUS21654</name>
</gene>
<dbReference type="SUPFAM" id="SSF81901">
    <property type="entry name" value="HCP-like"/>
    <property type="match status" value="1"/>
</dbReference>
<accession>A0A8S2E8J3</accession>
<protein>
    <recommendedName>
        <fullName evidence="7">Kinesin light chain</fullName>
    </recommendedName>
</protein>
<comment type="caution">
    <text evidence="4">The sequence shown here is derived from an EMBL/GenBank/DDBJ whole genome shotgun (WGS) entry which is preliminary data.</text>
</comment>
<dbReference type="Pfam" id="PF13424">
    <property type="entry name" value="TPR_12"/>
    <property type="match status" value="2"/>
</dbReference>
<keyword evidence="2 3" id="KW-0802">TPR repeat</keyword>
<evidence type="ECO:0008006" key="7">
    <source>
        <dbReference type="Google" id="ProtNLM"/>
    </source>
</evidence>
<reference evidence="4" key="1">
    <citation type="submission" date="2021-02" db="EMBL/GenBank/DDBJ databases">
        <authorList>
            <person name="Nowell W R."/>
        </authorList>
    </citation>
    <scope>NUCLEOTIDE SEQUENCE</scope>
</reference>
<dbReference type="PROSITE" id="PS50005">
    <property type="entry name" value="TPR"/>
    <property type="match status" value="3"/>
</dbReference>
<evidence type="ECO:0000256" key="2">
    <source>
        <dbReference type="ARBA" id="ARBA00022803"/>
    </source>
</evidence>
<feature type="repeat" description="TPR" evidence="3">
    <location>
        <begin position="110"/>
        <end position="143"/>
    </location>
</feature>
<evidence type="ECO:0000313" key="4">
    <source>
        <dbReference type="EMBL" id="CAF1140165.1"/>
    </source>
</evidence>
<dbReference type="PANTHER" id="PTHR45641">
    <property type="entry name" value="TETRATRICOPEPTIDE REPEAT PROTEIN (AFU_ORTHOLOGUE AFUA_6G03870)"/>
    <property type="match status" value="1"/>
</dbReference>
<name>A0A8S2E8J3_9BILA</name>
<organism evidence="4 6">
    <name type="scientific">Didymodactylos carnosus</name>
    <dbReference type="NCBI Taxonomy" id="1234261"/>
    <lineage>
        <taxon>Eukaryota</taxon>
        <taxon>Metazoa</taxon>
        <taxon>Spiralia</taxon>
        <taxon>Gnathifera</taxon>
        <taxon>Rotifera</taxon>
        <taxon>Eurotatoria</taxon>
        <taxon>Bdelloidea</taxon>
        <taxon>Philodinida</taxon>
        <taxon>Philodinidae</taxon>
        <taxon>Didymodactylos</taxon>
    </lineage>
</organism>
<dbReference type="Proteomes" id="UP000682733">
    <property type="component" value="Unassembled WGS sequence"/>
</dbReference>
<evidence type="ECO:0000313" key="6">
    <source>
        <dbReference type="Proteomes" id="UP000677228"/>
    </source>
</evidence>
<dbReference type="Pfam" id="PF13176">
    <property type="entry name" value="TPR_7"/>
    <property type="match status" value="1"/>
</dbReference>
<dbReference type="EMBL" id="CAJOBA010026049">
    <property type="protein sequence ID" value="CAF3934226.1"/>
    <property type="molecule type" value="Genomic_DNA"/>
</dbReference>
<dbReference type="Gene3D" id="1.25.40.10">
    <property type="entry name" value="Tetratricopeptide repeat domain"/>
    <property type="match status" value="3"/>
</dbReference>
<dbReference type="AlphaFoldDB" id="A0A8S2E8J3"/>
<feature type="repeat" description="TPR" evidence="3">
    <location>
        <begin position="194"/>
        <end position="227"/>
    </location>
</feature>
<feature type="non-terminal residue" evidence="4">
    <location>
        <position position="1"/>
    </location>
</feature>
<feature type="repeat" description="TPR" evidence="3">
    <location>
        <begin position="68"/>
        <end position="101"/>
    </location>
</feature>
<evidence type="ECO:0000256" key="3">
    <source>
        <dbReference type="PROSITE-ProRule" id="PRU00339"/>
    </source>
</evidence>
<dbReference type="InterPro" id="IPR011990">
    <property type="entry name" value="TPR-like_helical_dom_sf"/>
</dbReference>
<dbReference type="InterPro" id="IPR019734">
    <property type="entry name" value="TPR_rpt"/>
</dbReference>
<dbReference type="Proteomes" id="UP000677228">
    <property type="component" value="Unassembled WGS sequence"/>
</dbReference>
<proteinExistence type="predicted"/>
<evidence type="ECO:0000313" key="5">
    <source>
        <dbReference type="EMBL" id="CAF3934226.1"/>
    </source>
</evidence>
<sequence length="252" mass="29234">HFFAWVASVSLANEDDYDMKDLFSHYKDKIGEETNLDSLGKILLEMGEYDKAAKYYEQYLNESQIAMADSLCGLGTADLRNGNYDEALNSLRKALELREKLYSYNHPDVAQCYMRIGLVYNCMKDYDTALNYYSKTLDIQQKTLPVNHSDFAKTYGNIALSHVGKCEYELALRYYAKASENQEINLPASHHHIAMMSDNIGVVYENMCDYQKAMEYYEKAHQIFRKTLPPSHEFTKTAEDNIRRLKLEKKLN</sequence>
<evidence type="ECO:0000256" key="1">
    <source>
        <dbReference type="ARBA" id="ARBA00022737"/>
    </source>
</evidence>